<protein>
    <submittedName>
        <fullName evidence="1">Iron-sulfur cluster biosynthesis family protein</fullName>
    </submittedName>
</protein>
<reference evidence="2" key="1">
    <citation type="journal article" date="2019" name="Int. J. Syst. Evol. Microbiol.">
        <title>The Global Catalogue of Microorganisms (GCM) 10K type strain sequencing project: providing services to taxonomists for standard genome sequencing and annotation.</title>
        <authorList>
            <consortium name="The Broad Institute Genomics Platform"/>
            <consortium name="The Broad Institute Genome Sequencing Center for Infectious Disease"/>
            <person name="Wu L."/>
            <person name="Ma J."/>
        </authorList>
    </citation>
    <scope>NUCLEOTIDE SEQUENCE [LARGE SCALE GENOMIC DNA]</scope>
    <source>
        <strain evidence="2">JCM 16544</strain>
    </source>
</reference>
<sequence length="94" mass="9684">MLTMTETAAEAVKTIVSKVPQASDGGVRIRDAGAETGYELSVAPAPEPQDTVVVTDGAKVFLDESAATALDDRVLDAEMSQDGSVRFALGTQAA</sequence>
<organism evidence="1 2">
    <name type="scientific">Microbacterium awajiense</name>
    <dbReference type="NCBI Taxonomy" id="415214"/>
    <lineage>
        <taxon>Bacteria</taxon>
        <taxon>Bacillati</taxon>
        <taxon>Actinomycetota</taxon>
        <taxon>Actinomycetes</taxon>
        <taxon>Micrococcales</taxon>
        <taxon>Microbacteriaceae</taxon>
        <taxon>Microbacterium</taxon>
    </lineage>
</organism>
<proteinExistence type="predicted"/>
<evidence type="ECO:0000313" key="2">
    <source>
        <dbReference type="Proteomes" id="UP001501697"/>
    </source>
</evidence>
<comment type="caution">
    <text evidence="1">The sequence shown here is derived from an EMBL/GenBank/DDBJ whole genome shotgun (WGS) entry which is preliminary data.</text>
</comment>
<accession>A0ABP7ADU9</accession>
<gene>
    <name evidence="1" type="ORF">GCM10022200_10680</name>
</gene>
<dbReference type="Proteomes" id="UP001501697">
    <property type="component" value="Unassembled WGS sequence"/>
</dbReference>
<dbReference type="EMBL" id="BAAAYU010000001">
    <property type="protein sequence ID" value="GAA3629820.1"/>
    <property type="molecule type" value="Genomic_DNA"/>
</dbReference>
<name>A0ABP7ADU9_9MICO</name>
<keyword evidence="2" id="KW-1185">Reference proteome</keyword>
<dbReference type="InterPro" id="IPR035903">
    <property type="entry name" value="HesB-like_dom_sf"/>
</dbReference>
<evidence type="ECO:0000313" key="1">
    <source>
        <dbReference type="EMBL" id="GAA3629820.1"/>
    </source>
</evidence>
<dbReference type="RefSeq" id="WP_344736872.1">
    <property type="nucleotide sequence ID" value="NZ_BAAAYU010000001.1"/>
</dbReference>
<dbReference type="SUPFAM" id="SSF89360">
    <property type="entry name" value="HesB-like domain"/>
    <property type="match status" value="1"/>
</dbReference>
<dbReference type="Gene3D" id="2.60.300.12">
    <property type="entry name" value="HesB-like domain"/>
    <property type="match status" value="1"/>
</dbReference>